<keyword evidence="12" id="KW-0811">Translocation</keyword>
<reference evidence="19" key="1">
    <citation type="journal article" date="2020" name="Fungal Divers.">
        <title>Resolving the Mortierellaceae phylogeny through synthesis of multi-gene phylogenetics and phylogenomics.</title>
        <authorList>
            <person name="Vandepol N."/>
            <person name="Liber J."/>
            <person name="Desiro A."/>
            <person name="Na H."/>
            <person name="Kennedy M."/>
            <person name="Barry K."/>
            <person name="Grigoriev I.V."/>
            <person name="Miller A.N."/>
            <person name="O'Donnell K."/>
            <person name="Stajich J.E."/>
            <person name="Bonito G."/>
        </authorList>
    </citation>
    <scope>NUCLEOTIDE SEQUENCE</scope>
    <source>
        <strain evidence="19">MES-2147</strain>
    </source>
</reference>
<dbReference type="GO" id="GO:0030127">
    <property type="term" value="C:COPII vesicle coat"/>
    <property type="evidence" value="ECO:0007669"/>
    <property type="project" value="TreeGrafter"/>
</dbReference>
<evidence type="ECO:0000256" key="11">
    <source>
        <dbReference type="ARBA" id="ARBA00022927"/>
    </source>
</evidence>
<evidence type="ECO:0000256" key="14">
    <source>
        <dbReference type="ARBA" id="ARBA00023136"/>
    </source>
</evidence>
<keyword evidence="6 18" id="KW-0853">WD repeat</keyword>
<evidence type="ECO:0000256" key="7">
    <source>
        <dbReference type="ARBA" id="ARBA00022737"/>
    </source>
</evidence>
<name>A0A9P6LSY9_9FUNG</name>
<keyword evidence="5" id="KW-0813">Transport</keyword>
<evidence type="ECO:0000256" key="10">
    <source>
        <dbReference type="ARBA" id="ARBA00022892"/>
    </source>
</evidence>
<dbReference type="Pfam" id="PF00400">
    <property type="entry name" value="WD40"/>
    <property type="match status" value="5"/>
</dbReference>
<dbReference type="FunFam" id="2.130.10.10:FF:000904">
    <property type="entry name" value="Probable SEC13-protein transport protein"/>
    <property type="match status" value="1"/>
</dbReference>
<dbReference type="GO" id="GO:0005198">
    <property type="term" value="F:structural molecule activity"/>
    <property type="evidence" value="ECO:0007669"/>
    <property type="project" value="InterPro"/>
</dbReference>
<dbReference type="Gene3D" id="2.130.10.10">
    <property type="entry name" value="YVTN repeat-like/Quinoprotein amine dehydrogenase"/>
    <property type="match status" value="1"/>
</dbReference>
<sequence length="351" mass="39137">MDIEWLARSCPRRGSDTSAGHFYHPYLRVGKDTSFTMAAATQHTLETQHEDMIHDAQYDYYGKRLATCSSDRSIRIFDVDGENHRLADTLKGHEGPVWQISWAHPKFGCILASCSYDGKVFVWREQNGQWSRIKEHTSHTASVNSVAWAPHELGPLLACASSDGRVSVLSFKDDGSWDTAILDAHAIGCNSVSWAPATVPGSLISQGPNSGKAPVTKRFCTGGCDNLVKIWAYRDDTKTWKEEDVLEGHTDWVRDVAWAPNIGVPKSYLASCSQDKTVLIWTQDTPNSPWQKKALRNEKFADVVWRVSWSLSGNILAVSCGDNKVTLWKENLSSEWECVSEMEEKNLAGGN</sequence>
<evidence type="ECO:0000256" key="1">
    <source>
        <dbReference type="ARBA" id="ARBA00004299"/>
    </source>
</evidence>
<dbReference type="InterPro" id="IPR001680">
    <property type="entry name" value="WD40_rpt"/>
</dbReference>
<evidence type="ECO:0000256" key="2">
    <source>
        <dbReference type="ARBA" id="ARBA00004397"/>
    </source>
</evidence>
<evidence type="ECO:0000256" key="5">
    <source>
        <dbReference type="ARBA" id="ARBA00022448"/>
    </source>
</evidence>
<dbReference type="InterPro" id="IPR015943">
    <property type="entry name" value="WD40/YVTN_repeat-like_dom_sf"/>
</dbReference>
<comment type="subcellular location">
    <subcellularLocation>
        <location evidence="1">Cytoplasmic vesicle</location>
        <location evidence="1">COPII-coated vesicle membrane</location>
        <topology evidence="1">Peripheral membrane protein</topology>
        <orientation evidence="1">Cytoplasmic side</orientation>
    </subcellularLocation>
    <subcellularLocation>
        <location evidence="2">Endoplasmic reticulum membrane</location>
        <topology evidence="2">Peripheral membrane protein</topology>
        <orientation evidence="2">Cytoplasmic side</orientation>
    </subcellularLocation>
    <subcellularLocation>
        <location evidence="3">Nucleus</location>
        <location evidence="3">Nuclear pore complex</location>
    </subcellularLocation>
</comment>
<organism evidence="19 20">
    <name type="scientific">Modicella reniformis</name>
    <dbReference type="NCBI Taxonomy" id="1440133"/>
    <lineage>
        <taxon>Eukaryota</taxon>
        <taxon>Fungi</taxon>
        <taxon>Fungi incertae sedis</taxon>
        <taxon>Mucoromycota</taxon>
        <taxon>Mortierellomycotina</taxon>
        <taxon>Mortierellomycetes</taxon>
        <taxon>Mortierellales</taxon>
        <taxon>Mortierellaceae</taxon>
        <taxon>Modicella</taxon>
    </lineage>
</organism>
<dbReference type="GO" id="GO:0032527">
    <property type="term" value="P:protein exit from endoplasmic reticulum"/>
    <property type="evidence" value="ECO:0007669"/>
    <property type="project" value="TreeGrafter"/>
</dbReference>
<accession>A0A9P6LSY9</accession>
<evidence type="ECO:0000256" key="16">
    <source>
        <dbReference type="ARBA" id="ARBA00023329"/>
    </source>
</evidence>
<keyword evidence="20" id="KW-1185">Reference proteome</keyword>
<dbReference type="OrthoDB" id="364224at2759"/>
<evidence type="ECO:0000256" key="13">
    <source>
        <dbReference type="ARBA" id="ARBA00023132"/>
    </source>
</evidence>
<evidence type="ECO:0000256" key="9">
    <source>
        <dbReference type="ARBA" id="ARBA00022824"/>
    </source>
</evidence>
<dbReference type="Proteomes" id="UP000749646">
    <property type="component" value="Unassembled WGS sequence"/>
</dbReference>
<dbReference type="SMART" id="SM00320">
    <property type="entry name" value="WD40"/>
    <property type="match status" value="6"/>
</dbReference>
<keyword evidence="11" id="KW-0653">Protein transport</keyword>
<keyword evidence="9" id="KW-0256">Endoplasmic reticulum</keyword>
<evidence type="ECO:0000256" key="18">
    <source>
        <dbReference type="PROSITE-ProRule" id="PRU00221"/>
    </source>
</evidence>
<dbReference type="PROSITE" id="PS50082">
    <property type="entry name" value="WD_REPEATS_2"/>
    <property type="match status" value="3"/>
</dbReference>
<comment type="similarity">
    <text evidence="4">Belongs to the WD repeat SEC13 family.</text>
</comment>
<feature type="repeat" description="WD" evidence="18">
    <location>
        <begin position="46"/>
        <end position="87"/>
    </location>
</feature>
<dbReference type="PANTHER" id="PTHR11024:SF2">
    <property type="entry name" value="PROTEIN SEC13 HOMOLOG"/>
    <property type="match status" value="1"/>
</dbReference>
<dbReference type="GO" id="GO:0031080">
    <property type="term" value="C:nuclear pore outer ring"/>
    <property type="evidence" value="ECO:0007669"/>
    <property type="project" value="TreeGrafter"/>
</dbReference>
<keyword evidence="7" id="KW-0677">Repeat</keyword>
<evidence type="ECO:0000256" key="8">
    <source>
        <dbReference type="ARBA" id="ARBA00022816"/>
    </source>
</evidence>
<dbReference type="GO" id="GO:0006606">
    <property type="term" value="P:protein import into nucleus"/>
    <property type="evidence" value="ECO:0007669"/>
    <property type="project" value="TreeGrafter"/>
</dbReference>
<keyword evidence="13" id="KW-0906">Nuclear pore complex</keyword>
<dbReference type="EMBL" id="JAAAHW010009942">
    <property type="protein sequence ID" value="KAF9933877.1"/>
    <property type="molecule type" value="Genomic_DNA"/>
</dbReference>
<evidence type="ECO:0000256" key="6">
    <source>
        <dbReference type="ARBA" id="ARBA00022574"/>
    </source>
</evidence>
<dbReference type="PANTHER" id="PTHR11024">
    <property type="entry name" value="NUCLEAR PORE COMPLEX PROTEIN SEC13 / SEH1 FAMILY MEMBER"/>
    <property type="match status" value="1"/>
</dbReference>
<keyword evidence="14" id="KW-0472">Membrane</keyword>
<evidence type="ECO:0000313" key="19">
    <source>
        <dbReference type="EMBL" id="KAF9933877.1"/>
    </source>
</evidence>
<comment type="function">
    <text evidence="17">Component of the coat protein complex II (COPII) which promotes the formation of transport vesicles from the endoplasmic reticulum (ER). The coat has two main functions, the physical deformation of the endoplasmic reticulum membrane into vesicles and the selection of cargo molecules. It also functions as a component of the nuclear pore complex (NPC). NPC components, collectively referred to as nucleoporins (NUPs), can play the role of both NPC structural components and of docking or interaction partners for transiently associated nuclear transport factors. SEC13 is required for efficient mRNA export from the nucleus to the cytoplasm and for correct nuclear pore biogenesis and distribution.</text>
</comment>
<keyword evidence="10" id="KW-0931">ER-Golgi transport</keyword>
<dbReference type="InterPro" id="IPR037363">
    <property type="entry name" value="Sec13/Seh1_fam"/>
</dbReference>
<keyword evidence="15" id="KW-0539">Nucleus</keyword>
<dbReference type="InterPro" id="IPR036322">
    <property type="entry name" value="WD40_repeat_dom_sf"/>
</dbReference>
<dbReference type="GO" id="GO:0090114">
    <property type="term" value="P:COPII-coated vesicle budding"/>
    <property type="evidence" value="ECO:0007669"/>
    <property type="project" value="TreeGrafter"/>
</dbReference>
<evidence type="ECO:0000256" key="12">
    <source>
        <dbReference type="ARBA" id="ARBA00023010"/>
    </source>
</evidence>
<evidence type="ECO:0000256" key="15">
    <source>
        <dbReference type="ARBA" id="ARBA00023242"/>
    </source>
</evidence>
<dbReference type="GO" id="GO:0032008">
    <property type="term" value="P:positive regulation of TOR signaling"/>
    <property type="evidence" value="ECO:0007669"/>
    <property type="project" value="TreeGrafter"/>
</dbReference>
<proteinExistence type="inferred from homology"/>
<dbReference type="PROSITE" id="PS50294">
    <property type="entry name" value="WD_REPEATS_REGION"/>
    <property type="match status" value="1"/>
</dbReference>
<keyword evidence="8" id="KW-0509">mRNA transport</keyword>
<dbReference type="GO" id="GO:0051028">
    <property type="term" value="P:mRNA transport"/>
    <property type="evidence" value="ECO:0007669"/>
    <property type="project" value="UniProtKB-KW"/>
</dbReference>
<feature type="repeat" description="WD" evidence="18">
    <location>
        <begin position="246"/>
        <end position="281"/>
    </location>
</feature>
<evidence type="ECO:0000313" key="20">
    <source>
        <dbReference type="Proteomes" id="UP000749646"/>
    </source>
</evidence>
<dbReference type="GO" id="GO:0005789">
    <property type="term" value="C:endoplasmic reticulum membrane"/>
    <property type="evidence" value="ECO:0007669"/>
    <property type="project" value="UniProtKB-SubCell"/>
</dbReference>
<evidence type="ECO:0000256" key="3">
    <source>
        <dbReference type="ARBA" id="ARBA00004567"/>
    </source>
</evidence>
<evidence type="ECO:0000256" key="4">
    <source>
        <dbReference type="ARBA" id="ARBA00010102"/>
    </source>
</evidence>
<protein>
    <submittedName>
        <fullName evidence="19">GTPase-activating protein S13</fullName>
    </submittedName>
</protein>
<gene>
    <name evidence="19" type="primary">SEC13_1</name>
    <name evidence="19" type="ORF">BGZ65_003981</name>
</gene>
<dbReference type="AlphaFoldDB" id="A0A9P6LSY9"/>
<feature type="repeat" description="WD" evidence="18">
    <location>
        <begin position="90"/>
        <end position="133"/>
    </location>
</feature>
<evidence type="ECO:0000256" key="17">
    <source>
        <dbReference type="ARBA" id="ARBA00025261"/>
    </source>
</evidence>
<keyword evidence="16" id="KW-0968">Cytoplasmic vesicle</keyword>
<comment type="caution">
    <text evidence="19">The sequence shown here is derived from an EMBL/GenBank/DDBJ whole genome shotgun (WGS) entry which is preliminary data.</text>
</comment>
<dbReference type="SUPFAM" id="SSF50978">
    <property type="entry name" value="WD40 repeat-like"/>
    <property type="match status" value="1"/>
</dbReference>